<sequence>MANLHILSPLAFPPPHSTLVSLSQDLFAMLSQEYLSLRDFIRFIRTIVLAEITSPSAFYDHACSRLMSYRSDQLWSSLFCFQLPEKEPFSPHLPHTDQVQLQTRATHASTQELCKTQCSQHDPITWSFTKLFQRTALWFSTTPIQACHDGQIGTGGTPIHKPTLTCALTKHPSASSVSSTSRQTYAPSLHVYVRPPTPRLSLSTDLSEHQSILVAGLWSRDPQSVHEKRRTKLRLLLCAALLTYQDFYASISNILDCIDTPGSNETRPQLTKLALIISAMAHEIRIFTQFVLDSSIPRLSGFWPRAWIILLKLDILSESIRDVIDQLTTDGRRHYQHQKRLRSFHANDLLVGCQLFFFEREVNVVKKSSFSTLSRLRSLNVFAMDQRHRPFPPATSSQPARVYDWIRGLGAQDSGYL</sequence>
<dbReference type="Proteomes" id="UP000054302">
    <property type="component" value="Unassembled WGS sequence"/>
</dbReference>
<dbReference type="GeneID" id="27319764"/>
<protein>
    <submittedName>
        <fullName evidence="1">Uncharacterized protein</fullName>
    </submittedName>
</protein>
<dbReference type="HOGENOM" id="CLU_658945_0_0_1"/>
<dbReference type="EMBL" id="KN847520">
    <property type="protein sequence ID" value="KIV98252.1"/>
    <property type="molecule type" value="Genomic_DNA"/>
</dbReference>
<name>A0A0D1ZUP2_EXOME</name>
<keyword evidence="2" id="KW-1185">Reference proteome</keyword>
<dbReference type="AlphaFoldDB" id="A0A0D1ZUP2"/>
<dbReference type="VEuPathDB" id="FungiDB:PV10_01919"/>
<evidence type="ECO:0000313" key="1">
    <source>
        <dbReference type="EMBL" id="KIV98252.1"/>
    </source>
</evidence>
<proteinExistence type="predicted"/>
<gene>
    <name evidence="1" type="ORF">PV10_01919</name>
</gene>
<dbReference type="OrthoDB" id="10415015at2759"/>
<dbReference type="RefSeq" id="XP_016229826.1">
    <property type="nucleotide sequence ID" value="XM_016366177.1"/>
</dbReference>
<accession>A0A0D1ZUP2</accession>
<evidence type="ECO:0000313" key="2">
    <source>
        <dbReference type="Proteomes" id="UP000054302"/>
    </source>
</evidence>
<organism evidence="1 2">
    <name type="scientific">Exophiala mesophila</name>
    <name type="common">Black yeast-like fungus</name>
    <dbReference type="NCBI Taxonomy" id="212818"/>
    <lineage>
        <taxon>Eukaryota</taxon>
        <taxon>Fungi</taxon>
        <taxon>Dikarya</taxon>
        <taxon>Ascomycota</taxon>
        <taxon>Pezizomycotina</taxon>
        <taxon>Eurotiomycetes</taxon>
        <taxon>Chaetothyriomycetidae</taxon>
        <taxon>Chaetothyriales</taxon>
        <taxon>Herpotrichiellaceae</taxon>
        <taxon>Exophiala</taxon>
    </lineage>
</organism>
<reference evidence="1 2" key="1">
    <citation type="submission" date="2015-01" db="EMBL/GenBank/DDBJ databases">
        <title>The Genome Sequence of Exophiala mesophila CBS40295.</title>
        <authorList>
            <consortium name="The Broad Institute Genomics Platform"/>
            <person name="Cuomo C."/>
            <person name="de Hoog S."/>
            <person name="Gorbushina A."/>
            <person name="Stielow B."/>
            <person name="Teixiera M."/>
            <person name="Abouelleil A."/>
            <person name="Chapman S.B."/>
            <person name="Priest M."/>
            <person name="Young S.K."/>
            <person name="Wortman J."/>
            <person name="Nusbaum C."/>
            <person name="Birren B."/>
        </authorList>
    </citation>
    <scope>NUCLEOTIDE SEQUENCE [LARGE SCALE GENOMIC DNA]</scope>
    <source>
        <strain evidence="1 2">CBS 40295</strain>
    </source>
</reference>